<dbReference type="EMBL" id="CM000880">
    <property type="protein sequence ID" value="KQK12339.2"/>
    <property type="molecule type" value="Genomic_DNA"/>
</dbReference>
<dbReference type="Proteomes" id="UP000008810">
    <property type="component" value="Chromosome 1"/>
</dbReference>
<dbReference type="FunCoup" id="A0A0Q3J311">
    <property type="interactions" value="383"/>
</dbReference>
<dbReference type="GO" id="GO:0009827">
    <property type="term" value="P:plant-type cell wall modification"/>
    <property type="evidence" value="ECO:0000318"/>
    <property type="project" value="GO_Central"/>
</dbReference>
<name>A0A0Q3J311_BRADI</name>
<dbReference type="OrthoDB" id="1430376at2759"/>
<dbReference type="GO" id="GO:0004857">
    <property type="term" value="F:enzyme inhibitor activity"/>
    <property type="evidence" value="ECO:0000318"/>
    <property type="project" value="GO_Central"/>
</dbReference>
<dbReference type="STRING" id="15368.A0A0Q3J311"/>
<reference evidence="3" key="2">
    <citation type="submission" date="2017-06" db="EMBL/GenBank/DDBJ databases">
        <title>WGS assembly of Brachypodium distachyon.</title>
        <authorList>
            <consortium name="The International Brachypodium Initiative"/>
            <person name="Lucas S."/>
            <person name="Harmon-Smith M."/>
            <person name="Lail K."/>
            <person name="Tice H."/>
            <person name="Grimwood J."/>
            <person name="Bruce D."/>
            <person name="Barry K."/>
            <person name="Shu S."/>
            <person name="Lindquist E."/>
            <person name="Wang M."/>
            <person name="Pitluck S."/>
            <person name="Vogel J.P."/>
            <person name="Garvin D.F."/>
            <person name="Mockler T.C."/>
            <person name="Schmutz J."/>
            <person name="Rokhsar D."/>
            <person name="Bevan M.W."/>
        </authorList>
    </citation>
    <scope>NUCLEOTIDE SEQUENCE</scope>
    <source>
        <strain evidence="3">Bd21</strain>
    </source>
</reference>
<proteinExistence type="predicted"/>
<evidence type="ECO:0000313" key="5">
    <source>
        <dbReference type="Proteomes" id="UP000008810"/>
    </source>
</evidence>
<evidence type="ECO:0000259" key="2">
    <source>
        <dbReference type="SMART" id="SM00856"/>
    </source>
</evidence>
<dbReference type="InterPro" id="IPR006501">
    <property type="entry name" value="Pectinesterase_inhib_dom"/>
</dbReference>
<evidence type="ECO:0000313" key="4">
    <source>
        <dbReference type="EnsemblPlants" id="KQK12339"/>
    </source>
</evidence>
<dbReference type="Pfam" id="PF04043">
    <property type="entry name" value="PMEI"/>
    <property type="match status" value="1"/>
</dbReference>
<evidence type="ECO:0000313" key="3">
    <source>
        <dbReference type="EMBL" id="KQK12339.2"/>
    </source>
</evidence>
<keyword evidence="1" id="KW-0732">Signal</keyword>
<reference evidence="3 4" key="1">
    <citation type="journal article" date="2010" name="Nature">
        <title>Genome sequencing and analysis of the model grass Brachypodium distachyon.</title>
        <authorList>
            <consortium name="International Brachypodium Initiative"/>
        </authorList>
    </citation>
    <scope>NUCLEOTIDE SEQUENCE [LARGE SCALE GENOMIC DNA]</scope>
    <source>
        <strain evidence="3 4">Bd21</strain>
    </source>
</reference>
<keyword evidence="5" id="KW-1185">Reference proteome</keyword>
<dbReference type="SUPFAM" id="SSF101148">
    <property type="entry name" value="Plant invertase/pectin methylesterase inhibitor"/>
    <property type="match status" value="1"/>
</dbReference>
<reference evidence="4" key="3">
    <citation type="submission" date="2018-08" db="UniProtKB">
        <authorList>
            <consortium name="EnsemblPlants"/>
        </authorList>
    </citation>
    <scope>IDENTIFICATION</scope>
    <source>
        <strain evidence="4">cv. Bd21</strain>
    </source>
</reference>
<dbReference type="PANTHER" id="PTHR31080">
    <property type="entry name" value="PECTINESTERASE INHIBITOR-LIKE"/>
    <property type="match status" value="1"/>
</dbReference>
<dbReference type="EnsemblPlants" id="KQK12339">
    <property type="protein sequence ID" value="KQK12339"/>
    <property type="gene ID" value="BRADI_1g03056v3"/>
</dbReference>
<dbReference type="Gramene" id="KQK12339">
    <property type="protein sequence ID" value="KQK12339"/>
    <property type="gene ID" value="BRADI_1g03056v3"/>
</dbReference>
<dbReference type="NCBIfam" id="TIGR01614">
    <property type="entry name" value="PME_inhib"/>
    <property type="match status" value="1"/>
</dbReference>
<sequence length="230" mass="23748">MLHQNKGIPLQEFSFLITPRITEMARPLVLLLAIAVAAVSIPLRCAANGAVTTVEEACRQHTKHPAFCVQALSSKPAETETASPSVAALAAAAVSLAAESGAAAVSLVRGLESEPGGMPMECLERCVGKFQAAVAELTRSRAALLGLAEHSQGGYVSAADVARVKGWVKAARADGDTCLDGCRTAEGAADPSIVHRIAELRKLCSVALSLTAAAADAHHRLLPRPYPAAA</sequence>
<dbReference type="SMART" id="SM00856">
    <property type="entry name" value="PMEI"/>
    <property type="match status" value="1"/>
</dbReference>
<evidence type="ECO:0000256" key="1">
    <source>
        <dbReference type="ARBA" id="ARBA00022729"/>
    </source>
</evidence>
<dbReference type="KEGG" id="bdi:100828236"/>
<gene>
    <name evidence="4" type="primary">LOC100828236</name>
    <name evidence="3" type="ORF">BRADI_1g03056v3</name>
</gene>
<dbReference type="InterPro" id="IPR035513">
    <property type="entry name" value="Invertase/methylesterase_inhib"/>
</dbReference>
<dbReference type="AlphaFoldDB" id="A0A0Q3J311"/>
<dbReference type="InterPro" id="IPR051955">
    <property type="entry name" value="PME_Inhibitor"/>
</dbReference>
<dbReference type="GO" id="GO:0009505">
    <property type="term" value="C:plant-type cell wall"/>
    <property type="evidence" value="ECO:0000318"/>
    <property type="project" value="GO_Central"/>
</dbReference>
<feature type="domain" description="Pectinesterase inhibitor" evidence="2">
    <location>
        <begin position="49"/>
        <end position="210"/>
    </location>
</feature>
<dbReference type="PANTHER" id="PTHR31080:SF298">
    <property type="entry name" value="EXPRESSED PROTEIN"/>
    <property type="match status" value="1"/>
</dbReference>
<accession>A0A0Q3J311</accession>
<organism evidence="3">
    <name type="scientific">Brachypodium distachyon</name>
    <name type="common">Purple false brome</name>
    <name type="synonym">Trachynia distachya</name>
    <dbReference type="NCBI Taxonomy" id="15368"/>
    <lineage>
        <taxon>Eukaryota</taxon>
        <taxon>Viridiplantae</taxon>
        <taxon>Streptophyta</taxon>
        <taxon>Embryophyta</taxon>
        <taxon>Tracheophyta</taxon>
        <taxon>Spermatophyta</taxon>
        <taxon>Magnoliopsida</taxon>
        <taxon>Liliopsida</taxon>
        <taxon>Poales</taxon>
        <taxon>Poaceae</taxon>
        <taxon>BOP clade</taxon>
        <taxon>Pooideae</taxon>
        <taxon>Stipodae</taxon>
        <taxon>Brachypodieae</taxon>
        <taxon>Brachypodium</taxon>
    </lineage>
</organism>
<dbReference type="RefSeq" id="XP_003559210.4">
    <property type="nucleotide sequence ID" value="XM_003559162.4"/>
</dbReference>
<dbReference type="GeneID" id="100828236"/>
<dbReference type="Gene3D" id="1.20.140.40">
    <property type="entry name" value="Invertase/pectin methylesterase inhibitor family protein"/>
    <property type="match status" value="1"/>
</dbReference>
<protein>
    <recommendedName>
        <fullName evidence="2">Pectinesterase inhibitor domain-containing protein</fullName>
    </recommendedName>
</protein>